<evidence type="ECO:0000256" key="2">
    <source>
        <dbReference type="SAM" id="MobiDB-lite"/>
    </source>
</evidence>
<feature type="compositionally biased region" description="Polar residues" evidence="2">
    <location>
        <begin position="515"/>
        <end position="524"/>
    </location>
</feature>
<keyword evidence="4" id="KW-1185">Reference proteome</keyword>
<evidence type="ECO:0008006" key="5">
    <source>
        <dbReference type="Google" id="ProtNLM"/>
    </source>
</evidence>
<dbReference type="Proteomes" id="UP000027730">
    <property type="component" value="Unassembled WGS sequence"/>
</dbReference>
<dbReference type="OrthoDB" id="5279008at2759"/>
<feature type="coiled-coil region" evidence="1">
    <location>
        <begin position="125"/>
        <end position="152"/>
    </location>
</feature>
<evidence type="ECO:0000313" key="4">
    <source>
        <dbReference type="Proteomes" id="UP000027730"/>
    </source>
</evidence>
<feature type="compositionally biased region" description="Polar residues" evidence="2">
    <location>
        <begin position="468"/>
        <end position="489"/>
    </location>
</feature>
<accession>A0A074XU50</accession>
<protein>
    <recommendedName>
        <fullName evidence="5">F-box domain-containing protein</fullName>
    </recommendedName>
</protein>
<proteinExistence type="predicted"/>
<dbReference type="EMBL" id="KL584702">
    <property type="protein sequence ID" value="KEQ78111.1"/>
    <property type="molecule type" value="Genomic_DNA"/>
</dbReference>
<dbReference type="RefSeq" id="XP_013432145.1">
    <property type="nucleotide sequence ID" value="XM_013576691.1"/>
</dbReference>
<reference evidence="3 4" key="1">
    <citation type="journal article" date="2014" name="BMC Genomics">
        <title>Genome sequencing of four Aureobasidium pullulans varieties: biotechnological potential, stress tolerance, and description of new species.</title>
        <authorList>
            <person name="Gostin Ar C."/>
            <person name="Ohm R.A."/>
            <person name="Kogej T."/>
            <person name="Sonjak S."/>
            <person name="Turk M."/>
            <person name="Zajc J."/>
            <person name="Zalar P."/>
            <person name="Grube M."/>
            <person name="Sun H."/>
            <person name="Han J."/>
            <person name="Sharma A."/>
            <person name="Chiniquy J."/>
            <person name="Ngan C.Y."/>
            <person name="Lipzen A."/>
            <person name="Barry K."/>
            <person name="Grigoriev I.V."/>
            <person name="Gunde-Cimerman N."/>
        </authorList>
    </citation>
    <scope>NUCLEOTIDE SEQUENCE [LARGE SCALE GENOMIC DNA]</scope>
    <source>
        <strain evidence="3 4">CBS 147.97</strain>
    </source>
</reference>
<feature type="region of interest" description="Disordered" evidence="2">
    <location>
        <begin position="439"/>
        <end position="526"/>
    </location>
</feature>
<dbReference type="AlphaFoldDB" id="A0A074XU50"/>
<evidence type="ECO:0000313" key="3">
    <source>
        <dbReference type="EMBL" id="KEQ78111.1"/>
    </source>
</evidence>
<keyword evidence="1" id="KW-0175">Coiled coil</keyword>
<dbReference type="HOGENOM" id="CLU_321826_0_0_1"/>
<sequence length="900" mass="101311">MSTTAKPSPDLLSMPNEVLANICTYATDGDDLRSQWREGKSWLKAVRLTCRQLYNSATTEFADRFLTTLYVMGARVSLETLLKICEHPLIGPRIRNISFYGCRLNRDMLSSLRRGVDSSFRGGDLRDIREARARLQAFLDFLEEEVELEQRAGIWFLLVKALRAIRGYGNPVSLAVFNYPDTDPQMLGYQEVLERVSEDHRGSGIEDVLTRDGIRSSFDTLFSAAARSQCRVEGLSLDVRHSWCETDFPQRRMDNGFCAHSSQVFLNLKALDFTVTADLFINDLDGLLRSFLSLSKNLESLYLACDCDLEDKSTSFGRAIESFQSDCLRHADIGCGICSQADLVSFLGRHKSTLRDLRLSFVTLEGSWEEIMLWIWDQCSLKYLNILQLYAYDKDGHEVLWADREGFSDVLSQLNKLLDDKRGKQTELDIARKLQRDLGSLKKDGPEQSRAGAAGGDGSFRDIKRTSEVQTSSSPYASLPQNPSSTSAASVRLLAADPTNSPSRKAQPLHHLHAPTSSSMSTGSEPHAALLSLPNEILTNICAHSVDTKHSMRGRNWLQAVRLTCKQLYAPATEELAKRFFKSPAVMASRRSLQRLAALCKHDLIGPYIREIIFYPCRLDTKFFGEIQHELGRGTMTRDLVVVAKVKKHIQWYLRRLEDEIRLRDSGDAKAFLERAFSALRAYRKPIKLIATLRMSLDVMSTHQEWGDSQPGMEELRSFLVTAFAPGGGLEFISTIFEAAVAADNQIHTLGTKMDTPRYSLRRIRSSEDTSLSWQSAQAVARLERLQVDLGGSSPEGTIENILVAIVFNAKELKRVVFFSSPRLVMVNLFAANEHEFRSVQGNPRINKLLEWGIEMRGNDKVTAGIDEVLSQLNRQRTDPDYKPSWRSASDMGHLACPED</sequence>
<feature type="region of interest" description="Disordered" evidence="2">
    <location>
        <begin position="877"/>
        <end position="900"/>
    </location>
</feature>
<name>A0A074XU50_9PEZI</name>
<evidence type="ECO:0000256" key="1">
    <source>
        <dbReference type="SAM" id="Coils"/>
    </source>
</evidence>
<gene>
    <name evidence="3" type="ORF">M436DRAFT_60045</name>
</gene>
<dbReference type="GeneID" id="25412922"/>
<organism evidence="3 4">
    <name type="scientific">Aureobasidium namibiae CBS 147.97</name>
    <dbReference type="NCBI Taxonomy" id="1043004"/>
    <lineage>
        <taxon>Eukaryota</taxon>
        <taxon>Fungi</taxon>
        <taxon>Dikarya</taxon>
        <taxon>Ascomycota</taxon>
        <taxon>Pezizomycotina</taxon>
        <taxon>Dothideomycetes</taxon>
        <taxon>Dothideomycetidae</taxon>
        <taxon>Dothideales</taxon>
        <taxon>Saccotheciaceae</taxon>
        <taxon>Aureobasidium</taxon>
    </lineage>
</organism>